<proteinExistence type="predicted"/>
<organism evidence="1 2">
    <name type="scientific">Pseudomonas taiwanensis</name>
    <dbReference type="NCBI Taxonomy" id="470150"/>
    <lineage>
        <taxon>Bacteria</taxon>
        <taxon>Pseudomonadati</taxon>
        <taxon>Pseudomonadota</taxon>
        <taxon>Gammaproteobacteria</taxon>
        <taxon>Pseudomonadales</taxon>
        <taxon>Pseudomonadaceae</taxon>
        <taxon>Pseudomonas</taxon>
    </lineage>
</organism>
<name>A0ABR6VEQ3_9PSED</name>
<dbReference type="EMBL" id="JABWRS010000045">
    <property type="protein sequence ID" value="MBC3478925.1"/>
    <property type="molecule type" value="Genomic_DNA"/>
</dbReference>
<sequence length="117" mass="13315">MTEVKNHVVWSAPGKLISAYKLLDENGDLVADLESQVIVKRAEVAKYDFFFRKGLLLVNPFDQDGELIERDYRVSDFSETGYELCRKKVPAWLKGKGSKKNPPDVSLLERALVEITK</sequence>
<comment type="caution">
    <text evidence="1">The sequence shown here is derived from an EMBL/GenBank/DDBJ whole genome shotgun (WGS) entry which is preliminary data.</text>
</comment>
<protein>
    <submittedName>
        <fullName evidence="1">Uncharacterized protein</fullName>
    </submittedName>
</protein>
<keyword evidence="2" id="KW-1185">Reference proteome</keyword>
<evidence type="ECO:0000313" key="1">
    <source>
        <dbReference type="EMBL" id="MBC3478925.1"/>
    </source>
</evidence>
<gene>
    <name evidence="1" type="ORF">HU747_25430</name>
</gene>
<dbReference type="RefSeq" id="WP_027907862.1">
    <property type="nucleotide sequence ID" value="NZ_JABWRR010000056.1"/>
</dbReference>
<dbReference type="Proteomes" id="UP000628086">
    <property type="component" value="Unassembled WGS sequence"/>
</dbReference>
<reference evidence="1 2" key="1">
    <citation type="journal article" date="2020" name="Microorganisms">
        <title>Reliable Identification of Environmental Pseudomonas Isolates Using the rpoD Gene.</title>
        <authorList>
            <consortium name="The Broad Institute Genome Sequencing Platform"/>
            <person name="Girard L."/>
            <person name="Lood C."/>
            <person name="Rokni-Zadeh H."/>
            <person name="van Noort V."/>
            <person name="Lavigne R."/>
            <person name="De Mot R."/>
        </authorList>
    </citation>
    <scope>NUCLEOTIDE SEQUENCE [LARGE SCALE GENOMIC DNA]</scope>
    <source>
        <strain evidence="1 2">RW7P2</strain>
    </source>
</reference>
<evidence type="ECO:0000313" key="2">
    <source>
        <dbReference type="Proteomes" id="UP000628086"/>
    </source>
</evidence>
<accession>A0ABR6VEQ3</accession>